<evidence type="ECO:0000256" key="5">
    <source>
        <dbReference type="ARBA" id="ARBA00022597"/>
    </source>
</evidence>
<evidence type="ECO:0000259" key="15">
    <source>
        <dbReference type="Pfam" id="PF02563"/>
    </source>
</evidence>
<keyword evidence="8" id="KW-0625">Polysaccharide transport</keyword>
<evidence type="ECO:0000256" key="4">
    <source>
        <dbReference type="ARBA" id="ARBA00022452"/>
    </source>
</evidence>
<dbReference type="EMBL" id="BAAAZD010000002">
    <property type="protein sequence ID" value="GAA4005811.1"/>
    <property type="molecule type" value="Genomic_DNA"/>
</dbReference>
<keyword evidence="4" id="KW-1134">Transmembrane beta strand</keyword>
<keyword evidence="7" id="KW-0732">Signal</keyword>
<feature type="domain" description="Soluble ligand binding" evidence="16">
    <location>
        <begin position="191"/>
        <end position="236"/>
    </location>
</feature>
<evidence type="ECO:0000259" key="16">
    <source>
        <dbReference type="Pfam" id="PF10531"/>
    </source>
</evidence>
<dbReference type="InterPro" id="IPR019554">
    <property type="entry name" value="Soluble_ligand-bd"/>
</dbReference>
<keyword evidence="5" id="KW-0762">Sugar transport</keyword>
<evidence type="ECO:0000256" key="1">
    <source>
        <dbReference type="ARBA" id="ARBA00004571"/>
    </source>
</evidence>
<organism evidence="18 19">
    <name type="scientific">Sphingomonas humi</name>
    <dbReference type="NCBI Taxonomy" id="335630"/>
    <lineage>
        <taxon>Bacteria</taxon>
        <taxon>Pseudomonadati</taxon>
        <taxon>Pseudomonadota</taxon>
        <taxon>Alphaproteobacteria</taxon>
        <taxon>Sphingomonadales</taxon>
        <taxon>Sphingomonadaceae</taxon>
        <taxon>Sphingomonas</taxon>
    </lineage>
</organism>
<evidence type="ECO:0000256" key="12">
    <source>
        <dbReference type="ARBA" id="ARBA00023139"/>
    </source>
</evidence>
<dbReference type="InterPro" id="IPR003715">
    <property type="entry name" value="Poly_export_N"/>
</dbReference>
<evidence type="ECO:0000256" key="13">
    <source>
        <dbReference type="ARBA" id="ARBA00023237"/>
    </source>
</evidence>
<keyword evidence="9" id="KW-0406">Ion transport</keyword>
<dbReference type="Gene3D" id="3.30.1950.10">
    <property type="entry name" value="wza like domain"/>
    <property type="match status" value="1"/>
</dbReference>
<dbReference type="Pfam" id="PF22461">
    <property type="entry name" value="SLBB_2"/>
    <property type="match status" value="1"/>
</dbReference>
<evidence type="ECO:0000256" key="2">
    <source>
        <dbReference type="ARBA" id="ARBA00009450"/>
    </source>
</evidence>
<feature type="domain" description="Polysaccharide export protein N-terminal" evidence="15">
    <location>
        <begin position="91"/>
        <end position="183"/>
    </location>
</feature>
<keyword evidence="13" id="KW-0998">Cell outer membrane</keyword>
<keyword evidence="6" id="KW-0812">Transmembrane</keyword>
<evidence type="ECO:0000256" key="6">
    <source>
        <dbReference type="ARBA" id="ARBA00022692"/>
    </source>
</evidence>
<evidence type="ECO:0000313" key="18">
    <source>
        <dbReference type="EMBL" id="GAA4005811.1"/>
    </source>
</evidence>
<sequence>MNVNNETFRSDWRGTIALVCGTMLLGGCAATGLSTAVGPSRKAIVNEASAANIEGLQLIPLNSGVVEALRVSDLPAESFAQTIGSATPIGTVVGVGDVVEVTIWEAPPALLFGGGMISTKIGQDIGTSRPGTIPETLVGPSGTITVPFAGQVPAAGRSLSSIEQSIVSRLRGKANQPQVIVRIVRNATANVSVLGEVSNSGRIPLTPKGERLLDILAAAGGTRQPADRITLQLSRGNVTATMPLAEVIRNPAQNIILQRDDVLTAIYQPFTLTVLGAAGKNEEIRFEGTGLTLAQALGRIGGLQDMRADPRGVFIFRYETAEQMRALGRTVPPTLTRVPVVYQVDLKDPQTYFAAQKFAMKNSDVIYISNSPAADFQRFVNILASSVLPGVSVVNSVR</sequence>
<evidence type="ECO:0000256" key="9">
    <source>
        <dbReference type="ARBA" id="ARBA00023065"/>
    </source>
</evidence>
<dbReference type="PANTHER" id="PTHR33619">
    <property type="entry name" value="POLYSACCHARIDE EXPORT PROTEIN GFCE-RELATED"/>
    <property type="match status" value="1"/>
</dbReference>
<accession>A0ABP7S383</accession>
<dbReference type="Pfam" id="PF10531">
    <property type="entry name" value="SLBB"/>
    <property type="match status" value="1"/>
</dbReference>
<dbReference type="InterPro" id="IPR054765">
    <property type="entry name" value="SLBB_dom"/>
</dbReference>
<evidence type="ECO:0000256" key="3">
    <source>
        <dbReference type="ARBA" id="ARBA00022448"/>
    </source>
</evidence>
<keyword evidence="11" id="KW-0472">Membrane</keyword>
<comment type="subcellular location">
    <subcellularLocation>
        <location evidence="1">Cell outer membrane</location>
        <topology evidence="1">Multi-pass membrane protein</topology>
    </subcellularLocation>
</comment>
<keyword evidence="19" id="KW-1185">Reference proteome</keyword>
<proteinExistence type="inferred from homology"/>
<comment type="caution">
    <text evidence="18">The sequence shown here is derived from an EMBL/GenBank/DDBJ whole genome shotgun (WGS) entry which is preliminary data.</text>
</comment>
<dbReference type="Pfam" id="PF02563">
    <property type="entry name" value="Poly_export"/>
    <property type="match status" value="1"/>
</dbReference>
<dbReference type="InterPro" id="IPR049712">
    <property type="entry name" value="Poly_export"/>
</dbReference>
<evidence type="ECO:0000256" key="8">
    <source>
        <dbReference type="ARBA" id="ARBA00023047"/>
    </source>
</evidence>
<keyword evidence="10" id="KW-0626">Porin</keyword>
<evidence type="ECO:0000256" key="10">
    <source>
        <dbReference type="ARBA" id="ARBA00023114"/>
    </source>
</evidence>
<dbReference type="Gene3D" id="3.10.560.10">
    <property type="entry name" value="Outer membrane lipoprotein wza domain like"/>
    <property type="match status" value="2"/>
</dbReference>
<dbReference type="PANTHER" id="PTHR33619:SF3">
    <property type="entry name" value="POLYSACCHARIDE EXPORT PROTEIN GFCE-RELATED"/>
    <property type="match status" value="1"/>
</dbReference>
<gene>
    <name evidence="18" type="ORF">GCM10022211_17750</name>
</gene>
<feature type="domain" description="SLBB" evidence="17">
    <location>
        <begin position="274"/>
        <end position="368"/>
    </location>
</feature>
<evidence type="ECO:0000259" key="17">
    <source>
        <dbReference type="Pfam" id="PF22461"/>
    </source>
</evidence>
<evidence type="ECO:0000256" key="14">
    <source>
        <dbReference type="ARBA" id="ARBA00023288"/>
    </source>
</evidence>
<evidence type="ECO:0000256" key="11">
    <source>
        <dbReference type="ARBA" id="ARBA00023136"/>
    </source>
</evidence>
<reference evidence="19" key="1">
    <citation type="journal article" date="2019" name="Int. J. Syst. Evol. Microbiol.">
        <title>The Global Catalogue of Microorganisms (GCM) 10K type strain sequencing project: providing services to taxonomists for standard genome sequencing and annotation.</title>
        <authorList>
            <consortium name="The Broad Institute Genomics Platform"/>
            <consortium name="The Broad Institute Genome Sequencing Center for Infectious Disease"/>
            <person name="Wu L."/>
            <person name="Ma J."/>
        </authorList>
    </citation>
    <scope>NUCLEOTIDE SEQUENCE [LARGE SCALE GENOMIC DNA]</scope>
    <source>
        <strain evidence="19">JCM 16603</strain>
    </source>
</reference>
<keyword evidence="14" id="KW-0449">Lipoprotein</keyword>
<evidence type="ECO:0000256" key="7">
    <source>
        <dbReference type="ARBA" id="ARBA00022729"/>
    </source>
</evidence>
<keyword evidence="3" id="KW-0813">Transport</keyword>
<dbReference type="Proteomes" id="UP001501310">
    <property type="component" value="Unassembled WGS sequence"/>
</dbReference>
<name>A0ABP7S383_9SPHN</name>
<comment type="similarity">
    <text evidence="2">Belongs to the BexD/CtrA/VexA family.</text>
</comment>
<evidence type="ECO:0000313" key="19">
    <source>
        <dbReference type="Proteomes" id="UP001501310"/>
    </source>
</evidence>
<protein>
    <submittedName>
        <fullName evidence="18">Polysaccharide biosynthesis/export family protein</fullName>
    </submittedName>
</protein>
<keyword evidence="12" id="KW-0564">Palmitate</keyword>